<feature type="domain" description="Quinate/shikimate 5-dehydrogenase/glutamyl-tRNA reductase" evidence="9">
    <location>
        <begin position="113"/>
        <end position="190"/>
    </location>
</feature>
<evidence type="ECO:0000256" key="2">
    <source>
        <dbReference type="ARBA" id="ARBA00012962"/>
    </source>
</evidence>
<keyword evidence="3 8" id="KW-0028">Amino-acid biosynthesis</keyword>
<dbReference type="Pfam" id="PF01488">
    <property type="entry name" value="Shikimate_DH"/>
    <property type="match status" value="1"/>
</dbReference>
<comment type="subunit">
    <text evidence="8">Homodimer.</text>
</comment>
<keyword evidence="13" id="KW-1185">Reference proteome</keyword>
<comment type="pathway">
    <text evidence="1 8">Metabolic intermediate biosynthesis; chorismate biosynthesis; chorismate from D-erythrose 4-phosphate and phosphoenolpyruvate: step 4/7.</text>
</comment>
<evidence type="ECO:0000256" key="4">
    <source>
        <dbReference type="ARBA" id="ARBA00022857"/>
    </source>
</evidence>
<comment type="function">
    <text evidence="8">Involved in the biosynthesis of the chorismate, which leads to the biosynthesis of aromatic amino acids. Catalyzes the reversible NADPH linked reduction of 3-dehydroshikimate (DHSA) to yield shikimate (SA).</text>
</comment>
<sequence>MIDKYAVFGNPIAQSKSPFIHTEFAKQTQQAISYQAILAPVDQFSQSLMAFFANGGKGANVTAPFKEQAYAACDELSELAKLAGAVNTLIYLPSGKIRGDNTDGVGLVTDVIQHFGDIANKQVLLVGAGGAARGCIKPLLQAGVRLTICNRTYSKAQKLADLFNQFGDVKAKSIEELATSFDLIINSTSAGLAGELIKLPSCIIDSNTQCYDMSYGAEVTLFNQWALSQGANKVADGLGMLVGQAAHSYNIWRGVMPSTQAVHQVLRTQLS</sequence>
<evidence type="ECO:0000256" key="1">
    <source>
        <dbReference type="ARBA" id="ARBA00004871"/>
    </source>
</evidence>
<evidence type="ECO:0000259" key="10">
    <source>
        <dbReference type="Pfam" id="PF08501"/>
    </source>
</evidence>
<evidence type="ECO:0000256" key="6">
    <source>
        <dbReference type="ARBA" id="ARBA00023141"/>
    </source>
</evidence>
<dbReference type="SUPFAM" id="SSF53223">
    <property type="entry name" value="Aminoacid dehydrogenase-like, N-terminal domain"/>
    <property type="match status" value="1"/>
</dbReference>
<dbReference type="InterPro" id="IPR006151">
    <property type="entry name" value="Shikm_DH/Glu-tRNA_Rdtase"/>
</dbReference>
<accession>A0ABN4YBX7</accession>
<feature type="binding site" evidence="8">
    <location>
        <position position="62"/>
    </location>
    <ligand>
        <name>shikimate</name>
        <dbReference type="ChEBI" id="CHEBI:36208"/>
    </ligand>
</feature>
<dbReference type="InterPro" id="IPR011342">
    <property type="entry name" value="Shikimate_DH"/>
</dbReference>
<dbReference type="PANTHER" id="PTHR21089:SF1">
    <property type="entry name" value="BIFUNCTIONAL 3-DEHYDROQUINATE DEHYDRATASE_SHIKIMATE DEHYDROGENASE, CHLOROPLASTIC"/>
    <property type="match status" value="1"/>
</dbReference>
<feature type="binding site" evidence="8">
    <location>
        <begin position="150"/>
        <end position="155"/>
    </location>
    <ligand>
        <name>NADP(+)</name>
        <dbReference type="ChEBI" id="CHEBI:58349"/>
    </ligand>
</feature>
<evidence type="ECO:0000256" key="8">
    <source>
        <dbReference type="HAMAP-Rule" id="MF_00222"/>
    </source>
</evidence>
<name>A0ABN4YBX7_9GAMM</name>
<dbReference type="Pfam" id="PF18317">
    <property type="entry name" value="SDH_C"/>
    <property type="match status" value="1"/>
</dbReference>
<dbReference type="InterPro" id="IPR013708">
    <property type="entry name" value="Shikimate_DH-bd_N"/>
</dbReference>
<comment type="similarity">
    <text evidence="8">Belongs to the shikimate dehydrogenase family.</text>
</comment>
<dbReference type="PANTHER" id="PTHR21089">
    <property type="entry name" value="SHIKIMATE DEHYDROGENASE"/>
    <property type="match status" value="1"/>
</dbReference>
<dbReference type="InterPro" id="IPR041121">
    <property type="entry name" value="SDH_C"/>
</dbReference>
<organism evidence="12 13">
    <name type="scientific">Shewanella japonica</name>
    <dbReference type="NCBI Taxonomy" id="93973"/>
    <lineage>
        <taxon>Bacteria</taxon>
        <taxon>Pseudomonadati</taxon>
        <taxon>Pseudomonadota</taxon>
        <taxon>Gammaproteobacteria</taxon>
        <taxon>Alteromonadales</taxon>
        <taxon>Shewanellaceae</taxon>
        <taxon>Shewanella</taxon>
    </lineage>
</organism>
<dbReference type="InterPro" id="IPR036291">
    <property type="entry name" value="NAD(P)-bd_dom_sf"/>
</dbReference>
<dbReference type="InterPro" id="IPR022893">
    <property type="entry name" value="Shikimate_DH_fam"/>
</dbReference>
<protein>
    <recommendedName>
        <fullName evidence="2 8">Shikimate dehydrogenase (NADP(+))</fullName>
        <shortName evidence="8">SDH</shortName>
        <ecNumber evidence="2 8">1.1.1.25</ecNumber>
    </recommendedName>
</protein>
<dbReference type="RefSeq" id="WP_080914508.1">
    <property type="nucleotide sequence ID" value="NZ_CP020472.1"/>
</dbReference>
<feature type="binding site" evidence="8">
    <location>
        <position position="237"/>
    </location>
    <ligand>
        <name>NADP(+)</name>
        <dbReference type="ChEBI" id="CHEBI:58349"/>
    </ligand>
</feature>
<evidence type="ECO:0000313" key="12">
    <source>
        <dbReference type="EMBL" id="ARD20385.1"/>
    </source>
</evidence>
<dbReference type="NCBIfam" id="NF001310">
    <property type="entry name" value="PRK00258.1-2"/>
    <property type="match status" value="1"/>
</dbReference>
<evidence type="ECO:0000256" key="7">
    <source>
        <dbReference type="ARBA" id="ARBA00049442"/>
    </source>
</evidence>
<dbReference type="EMBL" id="CP020472">
    <property type="protein sequence ID" value="ARD20385.1"/>
    <property type="molecule type" value="Genomic_DNA"/>
</dbReference>
<feature type="binding site" evidence="8">
    <location>
        <position position="87"/>
    </location>
    <ligand>
        <name>shikimate</name>
        <dbReference type="ChEBI" id="CHEBI:36208"/>
    </ligand>
</feature>
<evidence type="ECO:0000256" key="3">
    <source>
        <dbReference type="ARBA" id="ARBA00022605"/>
    </source>
</evidence>
<dbReference type="SUPFAM" id="SSF51735">
    <property type="entry name" value="NAD(P)-binding Rossmann-fold domains"/>
    <property type="match status" value="1"/>
</dbReference>
<proteinExistence type="inferred from homology"/>
<dbReference type="Gene3D" id="3.40.50.720">
    <property type="entry name" value="NAD(P)-binding Rossmann-like Domain"/>
    <property type="match status" value="1"/>
</dbReference>
<dbReference type="EC" id="1.1.1.25" evidence="2 8"/>
<dbReference type="Proteomes" id="UP000191820">
    <property type="component" value="Chromosome"/>
</dbReference>
<feature type="binding site" evidence="8">
    <location>
        <begin position="15"/>
        <end position="17"/>
    </location>
    <ligand>
        <name>shikimate</name>
        <dbReference type="ChEBI" id="CHEBI:36208"/>
    </ligand>
</feature>
<dbReference type="Pfam" id="PF08501">
    <property type="entry name" value="Shikimate_dh_N"/>
    <property type="match status" value="1"/>
</dbReference>
<evidence type="ECO:0000259" key="9">
    <source>
        <dbReference type="Pfam" id="PF01488"/>
    </source>
</evidence>
<feature type="binding site" evidence="8">
    <location>
        <position position="213"/>
    </location>
    <ligand>
        <name>NADP(+)</name>
        <dbReference type="ChEBI" id="CHEBI:58349"/>
    </ligand>
</feature>
<reference evidence="12 13" key="1">
    <citation type="submission" date="2017-03" db="EMBL/GenBank/DDBJ databases">
        <title>Genome sequencing of Shewanella japonica KCTC 22435.</title>
        <authorList>
            <person name="Kim K.M."/>
        </authorList>
    </citation>
    <scope>NUCLEOTIDE SEQUENCE [LARGE SCALE GENOMIC DNA]</scope>
    <source>
        <strain evidence="12 13">KCTC 22435</strain>
    </source>
</reference>
<feature type="binding site" evidence="8">
    <location>
        <begin position="127"/>
        <end position="131"/>
    </location>
    <ligand>
        <name>NADP(+)</name>
        <dbReference type="ChEBI" id="CHEBI:58349"/>
    </ligand>
</feature>
<dbReference type="HAMAP" id="MF_00222">
    <property type="entry name" value="Shikimate_DH_AroE"/>
    <property type="match status" value="1"/>
</dbReference>
<dbReference type="NCBIfam" id="TIGR00507">
    <property type="entry name" value="aroE"/>
    <property type="match status" value="1"/>
</dbReference>
<feature type="binding site" evidence="8">
    <location>
        <position position="215"/>
    </location>
    <ligand>
        <name>shikimate</name>
        <dbReference type="ChEBI" id="CHEBI:36208"/>
    </ligand>
</feature>
<dbReference type="CDD" id="cd01065">
    <property type="entry name" value="NAD_bind_Shikimate_DH"/>
    <property type="match status" value="1"/>
</dbReference>
<keyword evidence="5 8" id="KW-0560">Oxidoreductase</keyword>
<keyword evidence="6 8" id="KW-0057">Aromatic amino acid biosynthesis</keyword>
<evidence type="ECO:0000259" key="11">
    <source>
        <dbReference type="Pfam" id="PF18317"/>
    </source>
</evidence>
<feature type="binding site" evidence="8">
    <location>
        <position position="103"/>
    </location>
    <ligand>
        <name>shikimate</name>
        <dbReference type="ChEBI" id="CHEBI:36208"/>
    </ligand>
</feature>
<dbReference type="Gene3D" id="3.40.50.10860">
    <property type="entry name" value="Leucine Dehydrogenase, chain A, domain 1"/>
    <property type="match status" value="1"/>
</dbReference>
<dbReference type="InterPro" id="IPR046346">
    <property type="entry name" value="Aminoacid_DH-like_N_sf"/>
</dbReference>
<feature type="binding site" evidence="8">
    <location>
        <position position="244"/>
    </location>
    <ligand>
        <name>shikimate</name>
        <dbReference type="ChEBI" id="CHEBI:36208"/>
    </ligand>
</feature>
<keyword evidence="4 8" id="KW-0521">NADP</keyword>
<feature type="binding site" evidence="8">
    <location>
        <position position="78"/>
    </location>
    <ligand>
        <name>NADP(+)</name>
        <dbReference type="ChEBI" id="CHEBI:58349"/>
    </ligand>
</feature>
<comment type="catalytic activity">
    <reaction evidence="7 8">
        <text>shikimate + NADP(+) = 3-dehydroshikimate + NADPH + H(+)</text>
        <dbReference type="Rhea" id="RHEA:17737"/>
        <dbReference type="ChEBI" id="CHEBI:15378"/>
        <dbReference type="ChEBI" id="CHEBI:16630"/>
        <dbReference type="ChEBI" id="CHEBI:36208"/>
        <dbReference type="ChEBI" id="CHEBI:57783"/>
        <dbReference type="ChEBI" id="CHEBI:58349"/>
        <dbReference type="EC" id="1.1.1.25"/>
    </reaction>
</comment>
<feature type="domain" description="Shikimate dehydrogenase substrate binding N-terminal" evidence="10">
    <location>
        <begin position="7"/>
        <end position="89"/>
    </location>
</feature>
<feature type="domain" description="SDH C-terminal" evidence="11">
    <location>
        <begin position="237"/>
        <end position="267"/>
    </location>
</feature>
<feature type="active site" description="Proton acceptor" evidence="8">
    <location>
        <position position="66"/>
    </location>
</feature>
<evidence type="ECO:0000256" key="5">
    <source>
        <dbReference type="ARBA" id="ARBA00023002"/>
    </source>
</evidence>
<evidence type="ECO:0000313" key="13">
    <source>
        <dbReference type="Proteomes" id="UP000191820"/>
    </source>
</evidence>
<gene>
    <name evidence="8" type="primary">aroE</name>
    <name evidence="12" type="ORF">SJ2017_0036</name>
</gene>